<dbReference type="PIRSF" id="PIRSF006470">
    <property type="entry name" value="DctB"/>
    <property type="match status" value="1"/>
</dbReference>
<dbReference type="RefSeq" id="WP_138321807.1">
    <property type="nucleotide sequence ID" value="NZ_VCBC01000027.1"/>
</dbReference>
<keyword evidence="1" id="KW-0732">Signal</keyword>
<dbReference type="InterPro" id="IPR018389">
    <property type="entry name" value="DctP_fam"/>
</dbReference>
<dbReference type="OrthoDB" id="9771186at2"/>
<dbReference type="PANTHER" id="PTHR33376:SF2">
    <property type="entry name" value="DICARBOXYLATE-BINDING PERIPLASMIC PROTEIN"/>
    <property type="match status" value="1"/>
</dbReference>
<dbReference type="Pfam" id="PF03480">
    <property type="entry name" value="DctP"/>
    <property type="match status" value="1"/>
</dbReference>
<dbReference type="PANTHER" id="PTHR33376">
    <property type="match status" value="1"/>
</dbReference>
<dbReference type="InterPro" id="IPR038404">
    <property type="entry name" value="TRAP_DctP_sf"/>
</dbReference>
<dbReference type="NCBIfam" id="TIGR00787">
    <property type="entry name" value="dctP"/>
    <property type="match status" value="1"/>
</dbReference>
<comment type="caution">
    <text evidence="2">The sequence shown here is derived from an EMBL/GenBank/DDBJ whole genome shotgun (WGS) entry which is preliminary data.</text>
</comment>
<dbReference type="InterPro" id="IPR004682">
    <property type="entry name" value="TRAP_DctP"/>
</dbReference>
<dbReference type="NCBIfam" id="NF037995">
    <property type="entry name" value="TRAP_S1"/>
    <property type="match status" value="1"/>
</dbReference>
<gene>
    <name evidence="2" type="ORF">FE810_16795</name>
</gene>
<keyword evidence="3" id="KW-1185">Reference proteome</keyword>
<evidence type="ECO:0000256" key="1">
    <source>
        <dbReference type="ARBA" id="ARBA00022729"/>
    </source>
</evidence>
<dbReference type="CDD" id="cd13671">
    <property type="entry name" value="PBP2_TRAP_SBP_like_3"/>
    <property type="match status" value="1"/>
</dbReference>
<proteinExistence type="predicted"/>
<dbReference type="GO" id="GO:0030288">
    <property type="term" value="C:outer membrane-bounded periplasmic space"/>
    <property type="evidence" value="ECO:0007669"/>
    <property type="project" value="InterPro"/>
</dbReference>
<dbReference type="GO" id="GO:0055085">
    <property type="term" value="P:transmembrane transport"/>
    <property type="evidence" value="ECO:0007669"/>
    <property type="project" value="InterPro"/>
</dbReference>
<organism evidence="2 3">
    <name type="scientific">Thalassotalea litorea</name>
    <dbReference type="NCBI Taxonomy" id="2020715"/>
    <lineage>
        <taxon>Bacteria</taxon>
        <taxon>Pseudomonadati</taxon>
        <taxon>Pseudomonadota</taxon>
        <taxon>Gammaproteobacteria</taxon>
        <taxon>Alteromonadales</taxon>
        <taxon>Colwelliaceae</taxon>
        <taxon>Thalassotalea</taxon>
    </lineage>
</organism>
<dbReference type="EMBL" id="VCBC01000027">
    <property type="protein sequence ID" value="TLU59483.1"/>
    <property type="molecule type" value="Genomic_DNA"/>
</dbReference>
<accession>A0A5R9IBW3</accession>
<dbReference type="AlphaFoldDB" id="A0A5R9IBW3"/>
<reference evidence="2 3" key="1">
    <citation type="submission" date="2019-05" db="EMBL/GenBank/DDBJ databases">
        <title>Genome sequences of Thalassotalea litorea 1K03283.</title>
        <authorList>
            <person name="Zhang D."/>
        </authorList>
    </citation>
    <scope>NUCLEOTIDE SEQUENCE [LARGE SCALE GENOMIC DNA]</scope>
    <source>
        <strain evidence="2 3">MCCC 1K03283</strain>
    </source>
</reference>
<name>A0A5R9IBW3_9GAMM</name>
<dbReference type="Proteomes" id="UP000307790">
    <property type="component" value="Unassembled WGS sequence"/>
</dbReference>
<evidence type="ECO:0000313" key="3">
    <source>
        <dbReference type="Proteomes" id="UP000307790"/>
    </source>
</evidence>
<evidence type="ECO:0000313" key="2">
    <source>
        <dbReference type="EMBL" id="TLU59483.1"/>
    </source>
</evidence>
<sequence length="333" mass="37683">MLTQKCERFCRSLVFAACLPFIFSCSDNSTDQKTIRLAHGLDVNHPVHLALVHFQQRLQVLSEGTIKVNVFPAGQLGSEREIIELIQFGTIGMTKVSASSLEAFVPNMKVFGLPYLFQDQQHFWRVLNGPIGKALLSDGERYRIKGLGYFDAGSRSFYATENLIQTPSDLSGLKIRVMNSQSAVNMVNTMGGSATPVSWGELYTALQQGVVDGAENNPPSFYFSKHYEVSKYYVLDEHTSIPDVIIIGTHLWKQLTVEQREWVQIAMQEATDYQIDLWQKSTNEALAKVKEYGVEVIYPDKTPFRDSVKELYKQINNEEILQLIADIKAQERD</sequence>
<dbReference type="PROSITE" id="PS51257">
    <property type="entry name" value="PROKAR_LIPOPROTEIN"/>
    <property type="match status" value="1"/>
</dbReference>
<protein>
    <submittedName>
        <fullName evidence="2">TRAP transporter substrate-binding protein</fullName>
    </submittedName>
</protein>
<dbReference type="Gene3D" id="3.40.190.170">
    <property type="entry name" value="Bacterial extracellular solute-binding protein, family 7"/>
    <property type="match status" value="1"/>
</dbReference>
<dbReference type="GO" id="GO:0030246">
    <property type="term" value="F:carbohydrate binding"/>
    <property type="evidence" value="ECO:0007669"/>
    <property type="project" value="TreeGrafter"/>
</dbReference>